<dbReference type="FunFam" id="3.40.50.720:FF:000240">
    <property type="entry name" value="SDR family oxidoreductase"/>
    <property type="match status" value="1"/>
</dbReference>
<organism evidence="4">
    <name type="scientific">freshwater metagenome</name>
    <dbReference type="NCBI Taxonomy" id="449393"/>
    <lineage>
        <taxon>unclassified sequences</taxon>
        <taxon>metagenomes</taxon>
        <taxon>ecological metagenomes</taxon>
    </lineage>
</organism>
<dbReference type="PANTHER" id="PTHR42760:SF115">
    <property type="entry name" value="3-OXOACYL-[ACYL-CARRIER-PROTEIN] REDUCTASE FABG"/>
    <property type="match status" value="1"/>
</dbReference>
<dbReference type="AlphaFoldDB" id="A0A6J7J5J4"/>
<dbReference type="InterPro" id="IPR036291">
    <property type="entry name" value="NAD(P)-bd_dom_sf"/>
</dbReference>
<dbReference type="InterPro" id="IPR057326">
    <property type="entry name" value="KR_dom"/>
</dbReference>
<dbReference type="InterPro" id="IPR002347">
    <property type="entry name" value="SDR_fam"/>
</dbReference>
<dbReference type="GO" id="GO:0005975">
    <property type="term" value="P:carbohydrate metabolic process"/>
    <property type="evidence" value="ECO:0007669"/>
    <property type="project" value="UniProtKB-ARBA"/>
</dbReference>
<dbReference type="SMART" id="SM00822">
    <property type="entry name" value="PKS_KR"/>
    <property type="match status" value="1"/>
</dbReference>
<dbReference type="PROSITE" id="PS00061">
    <property type="entry name" value="ADH_SHORT"/>
    <property type="match status" value="1"/>
</dbReference>
<keyword evidence="2" id="KW-0560">Oxidoreductase</keyword>
<accession>A0A6J7J5J4</accession>
<evidence type="ECO:0000256" key="2">
    <source>
        <dbReference type="ARBA" id="ARBA00023002"/>
    </source>
</evidence>
<dbReference type="InterPro" id="IPR020904">
    <property type="entry name" value="Sc_DH/Rdtase_CS"/>
</dbReference>
<dbReference type="Gene3D" id="3.40.50.720">
    <property type="entry name" value="NAD(P)-binding Rossmann-like Domain"/>
    <property type="match status" value="1"/>
</dbReference>
<dbReference type="SUPFAM" id="SSF51735">
    <property type="entry name" value="NAD(P)-binding Rossmann-fold domains"/>
    <property type="match status" value="1"/>
</dbReference>
<gene>
    <name evidence="4" type="ORF">UFOPK3720_01128</name>
</gene>
<dbReference type="PANTHER" id="PTHR42760">
    <property type="entry name" value="SHORT-CHAIN DEHYDROGENASES/REDUCTASES FAMILY MEMBER"/>
    <property type="match status" value="1"/>
</dbReference>
<evidence type="ECO:0000313" key="4">
    <source>
        <dbReference type="EMBL" id="CAB4938356.1"/>
    </source>
</evidence>
<dbReference type="PRINTS" id="PR00081">
    <property type="entry name" value="GDHRDH"/>
</dbReference>
<evidence type="ECO:0000259" key="3">
    <source>
        <dbReference type="SMART" id="SM00822"/>
    </source>
</evidence>
<protein>
    <submittedName>
        <fullName evidence="4">Unannotated protein</fullName>
    </submittedName>
</protein>
<dbReference type="PRINTS" id="PR00080">
    <property type="entry name" value="SDRFAMILY"/>
</dbReference>
<dbReference type="GO" id="GO:0016616">
    <property type="term" value="F:oxidoreductase activity, acting on the CH-OH group of donors, NAD or NADP as acceptor"/>
    <property type="evidence" value="ECO:0007669"/>
    <property type="project" value="UniProtKB-ARBA"/>
</dbReference>
<sequence length="256" mass="26338">MQDLMNLSGRVAVVVGGAQGIGLACARALGGLSAKIVVLDRNAEQGNLAAAELAETGFDASFAQIDVVSSSQVAAAMAAVVAEHGGLDAVVNAAGVACHGDSLELADEEWDRVISVNLTGAFWVAREAGRQMIAGGQPGSIVTIGSISGEVANVPHRQTAYNASKAGVHNMTRCLAVEWADRAIRVNAIAPGYVETELTRGGLENPEWAARWKDLTPMARVGQPMEIGALAAFLSSDAASYMTGSIVVADGGYLSM</sequence>
<dbReference type="EMBL" id="CAFBNB010000217">
    <property type="protein sequence ID" value="CAB4938356.1"/>
    <property type="molecule type" value="Genomic_DNA"/>
</dbReference>
<proteinExistence type="inferred from homology"/>
<feature type="domain" description="Ketoreductase" evidence="3">
    <location>
        <begin position="10"/>
        <end position="192"/>
    </location>
</feature>
<name>A0A6J7J5J4_9ZZZZ</name>
<comment type="similarity">
    <text evidence="1">Belongs to the short-chain dehydrogenases/reductases (SDR) family.</text>
</comment>
<reference evidence="4" key="1">
    <citation type="submission" date="2020-05" db="EMBL/GenBank/DDBJ databases">
        <authorList>
            <person name="Chiriac C."/>
            <person name="Salcher M."/>
            <person name="Ghai R."/>
            <person name="Kavagutti S V."/>
        </authorList>
    </citation>
    <scope>NUCLEOTIDE SEQUENCE</scope>
</reference>
<dbReference type="Pfam" id="PF13561">
    <property type="entry name" value="adh_short_C2"/>
    <property type="match status" value="1"/>
</dbReference>
<evidence type="ECO:0000256" key="1">
    <source>
        <dbReference type="ARBA" id="ARBA00006484"/>
    </source>
</evidence>